<dbReference type="GO" id="GO:0008460">
    <property type="term" value="F:dTDP-glucose 4,6-dehydratase activity"/>
    <property type="evidence" value="ECO:0007669"/>
    <property type="project" value="UniProtKB-EC"/>
</dbReference>
<dbReference type="InterPro" id="IPR016040">
    <property type="entry name" value="NAD(P)-bd_dom"/>
</dbReference>
<accession>A0ABS4IIE9</accession>
<dbReference type="PANTHER" id="PTHR43000">
    <property type="entry name" value="DTDP-D-GLUCOSE 4,6-DEHYDRATASE-RELATED"/>
    <property type="match status" value="1"/>
</dbReference>
<dbReference type="Pfam" id="PF16363">
    <property type="entry name" value="GDP_Man_Dehyd"/>
    <property type="match status" value="1"/>
</dbReference>
<evidence type="ECO:0000313" key="12">
    <source>
        <dbReference type="Proteomes" id="UP001519345"/>
    </source>
</evidence>
<dbReference type="CDD" id="cd05246">
    <property type="entry name" value="dTDP_GD_SDR_e"/>
    <property type="match status" value="1"/>
</dbReference>
<evidence type="ECO:0000256" key="5">
    <source>
        <dbReference type="ARBA" id="ARBA00016977"/>
    </source>
</evidence>
<dbReference type="InterPro" id="IPR036291">
    <property type="entry name" value="NAD(P)-bd_dom_sf"/>
</dbReference>
<organism evidence="11 12">
    <name type="scientific">Virgibacillus natechei</name>
    <dbReference type="NCBI Taxonomy" id="1216297"/>
    <lineage>
        <taxon>Bacteria</taxon>
        <taxon>Bacillati</taxon>
        <taxon>Bacillota</taxon>
        <taxon>Bacilli</taxon>
        <taxon>Bacillales</taxon>
        <taxon>Bacillaceae</taxon>
        <taxon>Virgibacillus</taxon>
    </lineage>
</organism>
<evidence type="ECO:0000313" key="11">
    <source>
        <dbReference type="EMBL" id="MBP1970695.1"/>
    </source>
</evidence>
<evidence type="ECO:0000256" key="7">
    <source>
        <dbReference type="ARBA" id="ARBA00023239"/>
    </source>
</evidence>
<dbReference type="NCBIfam" id="TIGR01181">
    <property type="entry name" value="dTDP_gluc_dehyt"/>
    <property type="match status" value="1"/>
</dbReference>
<dbReference type="EC" id="4.2.1.46" evidence="4 8"/>
<dbReference type="Proteomes" id="UP001519345">
    <property type="component" value="Unassembled WGS sequence"/>
</dbReference>
<keyword evidence="7 8" id="KW-0456">Lyase</keyword>
<comment type="catalytic activity">
    <reaction evidence="1 8">
        <text>dTDP-alpha-D-glucose = dTDP-4-dehydro-6-deoxy-alpha-D-glucose + H2O</text>
        <dbReference type="Rhea" id="RHEA:17221"/>
        <dbReference type="ChEBI" id="CHEBI:15377"/>
        <dbReference type="ChEBI" id="CHEBI:57477"/>
        <dbReference type="ChEBI" id="CHEBI:57649"/>
        <dbReference type="EC" id="4.2.1.46"/>
    </reaction>
</comment>
<reference evidence="11 12" key="1">
    <citation type="submission" date="2021-03" db="EMBL/GenBank/DDBJ databases">
        <title>Genomic Encyclopedia of Type Strains, Phase IV (KMG-IV): sequencing the most valuable type-strain genomes for metagenomic binning, comparative biology and taxonomic classification.</title>
        <authorList>
            <person name="Goeker M."/>
        </authorList>
    </citation>
    <scope>NUCLEOTIDE SEQUENCE [LARGE SCALE GENOMIC DNA]</scope>
    <source>
        <strain evidence="11 12">DSM 25609</strain>
    </source>
</reference>
<feature type="transmembrane region" description="Helical" evidence="9">
    <location>
        <begin position="7"/>
        <end position="26"/>
    </location>
</feature>
<comment type="caution">
    <text evidence="11">The sequence shown here is derived from an EMBL/GenBank/DDBJ whole genome shotgun (WGS) entry which is preliminary data.</text>
</comment>
<keyword evidence="6" id="KW-0520">NAD</keyword>
<keyword evidence="9" id="KW-0472">Membrane</keyword>
<dbReference type="SUPFAM" id="SSF51735">
    <property type="entry name" value="NAD(P)-binding Rossmann-fold domains"/>
    <property type="match status" value="1"/>
</dbReference>
<dbReference type="EMBL" id="JAGGKX010000016">
    <property type="protein sequence ID" value="MBP1970695.1"/>
    <property type="molecule type" value="Genomic_DNA"/>
</dbReference>
<evidence type="ECO:0000256" key="4">
    <source>
        <dbReference type="ARBA" id="ARBA00011990"/>
    </source>
</evidence>
<dbReference type="Gene3D" id="3.40.50.720">
    <property type="entry name" value="NAD(P)-binding Rossmann-like Domain"/>
    <property type="match status" value="1"/>
</dbReference>
<evidence type="ECO:0000259" key="10">
    <source>
        <dbReference type="Pfam" id="PF16363"/>
    </source>
</evidence>
<feature type="domain" description="NAD(P)-binding" evidence="10">
    <location>
        <begin position="9"/>
        <end position="330"/>
    </location>
</feature>
<evidence type="ECO:0000256" key="2">
    <source>
        <dbReference type="ARBA" id="ARBA00001911"/>
    </source>
</evidence>
<gene>
    <name evidence="11" type="ORF">J2Z83_002831</name>
</gene>
<keyword evidence="12" id="KW-1185">Reference proteome</keyword>
<dbReference type="InterPro" id="IPR005888">
    <property type="entry name" value="dTDP_Gluc_deHydtase"/>
</dbReference>
<dbReference type="PROSITE" id="PS00061">
    <property type="entry name" value="ADH_SHORT"/>
    <property type="match status" value="1"/>
</dbReference>
<evidence type="ECO:0000256" key="9">
    <source>
        <dbReference type="SAM" id="Phobius"/>
    </source>
</evidence>
<protein>
    <recommendedName>
        <fullName evidence="5 8">dTDP-glucose 4,6-dehydratase</fullName>
        <ecNumber evidence="4 8">4.2.1.46</ecNumber>
    </recommendedName>
</protein>
<keyword evidence="9" id="KW-0812">Transmembrane</keyword>
<name>A0ABS4IIE9_9BACI</name>
<dbReference type="RefSeq" id="WP_209463806.1">
    <property type="nucleotide sequence ID" value="NZ_CP110224.1"/>
</dbReference>
<evidence type="ECO:0000256" key="1">
    <source>
        <dbReference type="ARBA" id="ARBA00001539"/>
    </source>
</evidence>
<dbReference type="Gene3D" id="3.90.25.10">
    <property type="entry name" value="UDP-galactose 4-epimerase, domain 1"/>
    <property type="match status" value="1"/>
</dbReference>
<dbReference type="InterPro" id="IPR020904">
    <property type="entry name" value="Sc_DH/Rdtase_CS"/>
</dbReference>
<evidence type="ECO:0000256" key="6">
    <source>
        <dbReference type="ARBA" id="ARBA00023027"/>
    </source>
</evidence>
<proteinExistence type="inferred from homology"/>
<evidence type="ECO:0000256" key="8">
    <source>
        <dbReference type="RuleBase" id="RU004473"/>
    </source>
</evidence>
<evidence type="ECO:0000256" key="3">
    <source>
        <dbReference type="ARBA" id="ARBA00008178"/>
    </source>
</evidence>
<sequence>MNKQQPTLLVTGGAGFIGANFITYYMEKYPNSYLLNIDKLTYAGSTANLSEVAPLPNYHFINGDITDEALVSEIFADFDITGVIHFAAESHVDRSIQDSKAFVETNVVGTLNLLQAAKRDWEKKDMLAERRFHHISTDEVYGSLGEQGKFSEDTPYDPRNPYSASKAGANMLVKSFGHTYGMNIVISSSSNNYGPRQHEEKLIPTIIKKALAGEPIPIYGDGQNVRDWIYVNDHCRAIDTIYHQGNSLETYNVGGSNEKTNIEIAEEICQILDKLAPEYRTRTSSDSFKDLITFTEDRKGHDRRYAVDDRKLRNELGWKPTEDLKTGLQNTVDWYVTQWKTHLTH</sequence>
<comment type="cofactor">
    <cofactor evidence="2 8">
        <name>NAD(+)</name>
        <dbReference type="ChEBI" id="CHEBI:57540"/>
    </cofactor>
</comment>
<keyword evidence="9" id="KW-1133">Transmembrane helix</keyword>
<comment type="similarity">
    <text evidence="3 8">Belongs to the NAD(P)-dependent epimerase/dehydratase family. dTDP-glucose dehydratase subfamily.</text>
</comment>